<evidence type="ECO:0000256" key="1">
    <source>
        <dbReference type="SAM" id="Coils"/>
    </source>
</evidence>
<dbReference type="InterPro" id="IPR051886">
    <property type="entry name" value="Seed_Dev/Stress_Resp_Reg"/>
</dbReference>
<reference evidence="3" key="2">
    <citation type="journal article" date="2023" name="Plants (Basel)">
        <title>Annotation of the Turnera subulata (Passifloraceae) Draft Genome Reveals the S-Locus Evolved after the Divergence of Turneroideae from Passifloroideae in a Stepwise Manner.</title>
        <authorList>
            <person name="Henning P.M."/>
            <person name="Roalson E.H."/>
            <person name="Mir W."/>
            <person name="McCubbin A.G."/>
            <person name="Shore J.S."/>
        </authorList>
    </citation>
    <scope>NUCLEOTIDE SEQUENCE</scope>
    <source>
        <strain evidence="3">F60SS</strain>
    </source>
</reference>
<sequence>MVTDVREKFTEFFEKWVSQLEEYLQLLLKVSNEHVNNVYACDDQDLQALVSKVTQHYKEYYSVKWALAQEDALPFFSPTWATPFENAHSWFTGWKPSMIFKMLQSIRANRGVPGPSLVALTQEQLAKIEELRVKVRLDEAKVEREMERQQVSVAERKMVELARLSCRVAAKNEPVMISELQVAGLVEVAMKRLVGGLEKVMKAADCVRLRTLKGVLDVLTPLQCVDFLAGTSILQLRLRQWGEKRRNM</sequence>
<evidence type="ECO:0000259" key="2">
    <source>
        <dbReference type="PROSITE" id="PS51806"/>
    </source>
</evidence>
<protein>
    <recommendedName>
        <fullName evidence="2">DOG1 domain-containing protein</fullName>
    </recommendedName>
</protein>
<comment type="caution">
    <text evidence="3">The sequence shown here is derived from an EMBL/GenBank/DDBJ whole genome shotgun (WGS) entry which is preliminary data.</text>
</comment>
<dbReference type="PANTHER" id="PTHR46354">
    <property type="entry name" value="DOG1 DOMAIN-CONTAINING PROTEIN"/>
    <property type="match status" value="1"/>
</dbReference>
<feature type="domain" description="DOG1" evidence="2">
    <location>
        <begin position="6"/>
        <end position="248"/>
    </location>
</feature>
<keyword evidence="4" id="KW-1185">Reference proteome</keyword>
<feature type="coiled-coil region" evidence="1">
    <location>
        <begin position="128"/>
        <end position="157"/>
    </location>
</feature>
<reference evidence="3" key="1">
    <citation type="submission" date="2022-02" db="EMBL/GenBank/DDBJ databases">
        <authorList>
            <person name="Henning P.M."/>
            <person name="McCubbin A.G."/>
            <person name="Shore J.S."/>
        </authorList>
    </citation>
    <scope>NUCLEOTIDE SEQUENCE</scope>
    <source>
        <strain evidence="3">F60SS</strain>
        <tissue evidence="3">Leaves</tissue>
    </source>
</reference>
<dbReference type="GO" id="GO:0043565">
    <property type="term" value="F:sequence-specific DNA binding"/>
    <property type="evidence" value="ECO:0007669"/>
    <property type="project" value="InterPro"/>
</dbReference>
<dbReference type="PANTHER" id="PTHR46354:SF2">
    <property type="entry name" value="PROTEIN DOG1-LIKE 4"/>
    <property type="match status" value="1"/>
</dbReference>
<organism evidence="3 4">
    <name type="scientific">Turnera subulata</name>
    <dbReference type="NCBI Taxonomy" id="218843"/>
    <lineage>
        <taxon>Eukaryota</taxon>
        <taxon>Viridiplantae</taxon>
        <taxon>Streptophyta</taxon>
        <taxon>Embryophyta</taxon>
        <taxon>Tracheophyta</taxon>
        <taxon>Spermatophyta</taxon>
        <taxon>Magnoliopsida</taxon>
        <taxon>eudicotyledons</taxon>
        <taxon>Gunneridae</taxon>
        <taxon>Pentapetalae</taxon>
        <taxon>rosids</taxon>
        <taxon>fabids</taxon>
        <taxon>Malpighiales</taxon>
        <taxon>Passifloraceae</taxon>
        <taxon>Turnera</taxon>
    </lineage>
</organism>
<dbReference type="Proteomes" id="UP001141552">
    <property type="component" value="Unassembled WGS sequence"/>
</dbReference>
<proteinExistence type="predicted"/>
<dbReference type="PROSITE" id="PS51806">
    <property type="entry name" value="DOG1"/>
    <property type="match status" value="1"/>
</dbReference>
<dbReference type="InterPro" id="IPR025422">
    <property type="entry name" value="TGA_domain"/>
</dbReference>
<gene>
    <name evidence="3" type="ORF">Tsubulata_014742</name>
</gene>
<evidence type="ECO:0000313" key="3">
    <source>
        <dbReference type="EMBL" id="KAJ4851405.1"/>
    </source>
</evidence>
<name>A0A9Q0GLX0_9ROSI</name>
<dbReference type="AlphaFoldDB" id="A0A9Q0GLX0"/>
<dbReference type="Pfam" id="PF14144">
    <property type="entry name" value="DOG1"/>
    <property type="match status" value="1"/>
</dbReference>
<evidence type="ECO:0000313" key="4">
    <source>
        <dbReference type="Proteomes" id="UP001141552"/>
    </source>
</evidence>
<dbReference type="GO" id="GO:0006351">
    <property type="term" value="P:DNA-templated transcription"/>
    <property type="evidence" value="ECO:0007669"/>
    <property type="project" value="InterPro"/>
</dbReference>
<dbReference type="EMBL" id="JAKUCV010000059">
    <property type="protein sequence ID" value="KAJ4851405.1"/>
    <property type="molecule type" value="Genomic_DNA"/>
</dbReference>
<keyword evidence="1" id="KW-0175">Coiled coil</keyword>
<accession>A0A9Q0GLX0</accession>
<dbReference type="OrthoDB" id="1895294at2759"/>